<dbReference type="PANTHER" id="PTHR43840:SF15">
    <property type="entry name" value="MITOCHONDRIAL METAL TRANSPORTER 1-RELATED"/>
    <property type="match status" value="1"/>
</dbReference>
<proteinExistence type="predicted"/>
<comment type="subcellular location">
    <subcellularLocation>
        <location evidence="1">Membrane</location>
        <topology evidence="1">Multi-pass membrane protein</topology>
    </subcellularLocation>
</comment>
<feature type="transmembrane region" description="Helical" evidence="6">
    <location>
        <begin position="198"/>
        <end position="219"/>
    </location>
</feature>
<dbReference type="PANTHER" id="PTHR43840">
    <property type="entry name" value="MITOCHONDRIAL METAL TRANSPORTER 1-RELATED"/>
    <property type="match status" value="1"/>
</dbReference>
<keyword evidence="9" id="KW-1185">Reference proteome</keyword>
<reference evidence="8 9" key="1">
    <citation type="submission" date="2016-12" db="EMBL/GenBank/DDBJ databases">
        <title>Comparative genomics of Bartonella apis.</title>
        <authorList>
            <person name="Engel P."/>
        </authorList>
    </citation>
    <scope>NUCLEOTIDE SEQUENCE [LARGE SCALE GENOMIC DNA]</scope>
    <source>
        <strain evidence="8 9">PEB0149</strain>
    </source>
</reference>
<feature type="transmembrane region" description="Helical" evidence="6">
    <location>
        <begin position="166"/>
        <end position="186"/>
    </location>
</feature>
<evidence type="ECO:0000313" key="8">
    <source>
        <dbReference type="EMBL" id="OLY44186.1"/>
    </source>
</evidence>
<dbReference type="Proteomes" id="UP000187344">
    <property type="component" value="Unassembled WGS sequence"/>
</dbReference>
<evidence type="ECO:0000256" key="1">
    <source>
        <dbReference type="ARBA" id="ARBA00004141"/>
    </source>
</evidence>
<dbReference type="SUPFAM" id="SSF161111">
    <property type="entry name" value="Cation efflux protein transmembrane domain-like"/>
    <property type="match status" value="1"/>
</dbReference>
<organism evidence="8 9">
    <name type="scientific">Bartonella apis</name>
    <dbReference type="NCBI Taxonomy" id="1686310"/>
    <lineage>
        <taxon>Bacteria</taxon>
        <taxon>Pseudomonadati</taxon>
        <taxon>Pseudomonadota</taxon>
        <taxon>Alphaproteobacteria</taxon>
        <taxon>Hyphomicrobiales</taxon>
        <taxon>Bartonellaceae</taxon>
        <taxon>Bartonella</taxon>
    </lineage>
</organism>
<dbReference type="InterPro" id="IPR058533">
    <property type="entry name" value="Cation_efflux_TM"/>
</dbReference>
<keyword evidence="2" id="KW-0813">Transport</keyword>
<dbReference type="GO" id="GO:0015086">
    <property type="term" value="F:cadmium ion transmembrane transporter activity"/>
    <property type="evidence" value="ECO:0007669"/>
    <property type="project" value="TreeGrafter"/>
</dbReference>
<dbReference type="RefSeq" id="WP_075869341.1">
    <property type="nucleotide sequence ID" value="NZ_CALYQA010000002.1"/>
</dbReference>
<feature type="domain" description="Cation efflux protein transmembrane" evidence="7">
    <location>
        <begin position="16"/>
        <end position="225"/>
    </location>
</feature>
<dbReference type="GO" id="GO:0005886">
    <property type="term" value="C:plasma membrane"/>
    <property type="evidence" value="ECO:0007669"/>
    <property type="project" value="TreeGrafter"/>
</dbReference>
<dbReference type="GO" id="GO:0015341">
    <property type="term" value="F:zinc efflux antiporter activity"/>
    <property type="evidence" value="ECO:0007669"/>
    <property type="project" value="TreeGrafter"/>
</dbReference>
<comment type="caution">
    <text evidence="8">The sequence shown here is derived from an EMBL/GenBank/DDBJ whole genome shotgun (WGS) entry which is preliminary data.</text>
</comment>
<evidence type="ECO:0000256" key="6">
    <source>
        <dbReference type="SAM" id="Phobius"/>
    </source>
</evidence>
<evidence type="ECO:0000259" key="7">
    <source>
        <dbReference type="Pfam" id="PF01545"/>
    </source>
</evidence>
<dbReference type="Pfam" id="PF01545">
    <property type="entry name" value="Cation_efflux"/>
    <property type="match status" value="1"/>
</dbReference>
<feature type="transmembrane region" description="Helical" evidence="6">
    <location>
        <begin position="86"/>
        <end position="108"/>
    </location>
</feature>
<dbReference type="GO" id="GO:0015093">
    <property type="term" value="F:ferrous iron transmembrane transporter activity"/>
    <property type="evidence" value="ECO:0007669"/>
    <property type="project" value="TreeGrafter"/>
</dbReference>
<evidence type="ECO:0000256" key="2">
    <source>
        <dbReference type="ARBA" id="ARBA00022448"/>
    </source>
</evidence>
<dbReference type="OrthoDB" id="2388015at2"/>
<evidence type="ECO:0000256" key="3">
    <source>
        <dbReference type="ARBA" id="ARBA00022692"/>
    </source>
</evidence>
<accession>A0A1R0FB27</accession>
<keyword evidence="5 6" id="KW-0472">Membrane</keyword>
<dbReference type="InterPro" id="IPR050291">
    <property type="entry name" value="CDF_Transporter"/>
</dbReference>
<evidence type="ECO:0000256" key="4">
    <source>
        <dbReference type="ARBA" id="ARBA00022989"/>
    </source>
</evidence>
<keyword evidence="4 6" id="KW-1133">Transmembrane helix</keyword>
<feature type="transmembrane region" description="Helical" evidence="6">
    <location>
        <begin position="47"/>
        <end position="65"/>
    </location>
</feature>
<name>A0A1R0FB27_9HYPH</name>
<sequence>MSPFDRNAHIEQKILAYSILATILLAVAGIITGILTGASSIIFDGMYSSIDCVFSIAALLVVRLIEIDVNRRSRKAPKFVERFQYGFWHLEPMLLAINGLSLMIAVIYALFEAVGKILNGGKLPHFDAAIWFSVFAVILCFGMAFYEHYFNRRIKSAFITIDAKSWIVSGGIGLALLCAFSFATLIEGTIYEWVLPYIDPVVLAFIAIIMLPMPVKTVLHAMRDILMITPVDLDEHVNGVVDEIVEKYGFVGSQNYLARVGRSTMIEIHLILPEHYKIAEVEELDKIRTEIGDRIGHAGPDRWLTVSFTSSPHWAF</sequence>
<protein>
    <submittedName>
        <fullName evidence="8">Putative Co/Zn/Cd cation transporter, cation efflux family</fullName>
    </submittedName>
</protein>
<dbReference type="EMBL" id="LXYT01000001">
    <property type="protein sequence ID" value="OLY44186.1"/>
    <property type="molecule type" value="Genomic_DNA"/>
</dbReference>
<evidence type="ECO:0000313" key="9">
    <source>
        <dbReference type="Proteomes" id="UP000187344"/>
    </source>
</evidence>
<dbReference type="Gene3D" id="1.20.1510.10">
    <property type="entry name" value="Cation efflux protein transmembrane domain"/>
    <property type="match status" value="1"/>
</dbReference>
<feature type="transmembrane region" description="Helical" evidence="6">
    <location>
        <begin position="128"/>
        <end position="146"/>
    </location>
</feature>
<feature type="transmembrane region" description="Helical" evidence="6">
    <location>
        <begin position="14"/>
        <end position="35"/>
    </location>
</feature>
<evidence type="ECO:0000256" key="5">
    <source>
        <dbReference type="ARBA" id="ARBA00023136"/>
    </source>
</evidence>
<dbReference type="GO" id="GO:0006882">
    <property type="term" value="P:intracellular zinc ion homeostasis"/>
    <property type="evidence" value="ECO:0007669"/>
    <property type="project" value="TreeGrafter"/>
</dbReference>
<dbReference type="InterPro" id="IPR027469">
    <property type="entry name" value="Cation_efflux_TMD_sf"/>
</dbReference>
<gene>
    <name evidence="8" type="ORF">PEB0149_016530</name>
</gene>
<keyword evidence="3 6" id="KW-0812">Transmembrane</keyword>
<dbReference type="AlphaFoldDB" id="A0A1R0FB27"/>
<dbReference type="GeneID" id="92991187"/>